<reference evidence="1 2" key="1">
    <citation type="submission" date="2020-04" db="EMBL/GenBank/DDBJ databases">
        <title>Molecular characterization of pseudomonads from Agaricus bisporus reveal novel blotch 2 pathogens in Western Europe.</title>
        <authorList>
            <person name="Taparia T."/>
            <person name="Krijger M."/>
            <person name="Haynes E."/>
            <person name="Elpinstone J.G."/>
            <person name="Noble R."/>
            <person name="Van Der Wolf J."/>
        </authorList>
    </citation>
    <scope>NUCLEOTIDE SEQUENCE [LARGE SCALE GENOMIC DNA]</scope>
    <source>
        <strain evidence="1 2">IPO3746</strain>
    </source>
</reference>
<gene>
    <name evidence="1" type="ORF">HX787_25760</name>
</gene>
<name>A0A7Y8AUY8_PSETO</name>
<comment type="caution">
    <text evidence="1">The sequence shown here is derived from an EMBL/GenBank/DDBJ whole genome shotgun (WGS) entry which is preliminary data.</text>
</comment>
<evidence type="ECO:0000313" key="1">
    <source>
        <dbReference type="EMBL" id="NWD39268.1"/>
    </source>
</evidence>
<sequence>MRDRLILVVREILRRAPLRDAIMDSEGYITRDSLSAAAASTLSRNSSVGTFSHDPFHGQGNAEVVQALRVHFKQLRDQSRDRPGFFETVEYLEIAHLQFVMGDPDDLDPQGSPILDPTTGLPRKKYTEHCVYTAKNVLERPGLLRSLERANQARLFGRPKHEGWLCNRNLERWLEQYEMYKAR</sequence>
<proteinExistence type="predicted"/>
<protein>
    <submittedName>
        <fullName evidence="1">Type III secretion effector protein</fullName>
    </submittedName>
</protein>
<dbReference type="EMBL" id="JACAQK010000021">
    <property type="protein sequence ID" value="NWD39268.1"/>
    <property type="molecule type" value="Genomic_DNA"/>
</dbReference>
<dbReference type="GeneID" id="55848660"/>
<dbReference type="Proteomes" id="UP000549134">
    <property type="component" value="Unassembled WGS sequence"/>
</dbReference>
<organism evidence="1 2">
    <name type="scientific">Pseudomonas tolaasii</name>
    <dbReference type="NCBI Taxonomy" id="29442"/>
    <lineage>
        <taxon>Bacteria</taxon>
        <taxon>Pseudomonadati</taxon>
        <taxon>Pseudomonadota</taxon>
        <taxon>Gammaproteobacteria</taxon>
        <taxon>Pseudomonadales</taxon>
        <taxon>Pseudomonadaceae</taxon>
        <taxon>Pseudomonas</taxon>
    </lineage>
</organism>
<dbReference type="AlphaFoldDB" id="A0A7Y8AUY8"/>
<evidence type="ECO:0000313" key="2">
    <source>
        <dbReference type="Proteomes" id="UP000549134"/>
    </source>
</evidence>
<accession>A0A7Y8AUY8</accession>
<dbReference type="RefSeq" id="WP_016970875.1">
    <property type="nucleotide sequence ID" value="NZ_CP020369.1"/>
</dbReference>